<keyword evidence="2" id="KW-1185">Reference proteome</keyword>
<name>A0AAN5D6J4_9BILA</name>
<dbReference type="AlphaFoldDB" id="A0AAN5D6J4"/>
<protein>
    <submittedName>
        <fullName evidence="1">Uncharacterized protein</fullName>
    </submittedName>
</protein>
<proteinExistence type="predicted"/>
<comment type="caution">
    <text evidence="1">The sequence shown here is derived from an EMBL/GenBank/DDBJ whole genome shotgun (WGS) entry which is preliminary data.</text>
</comment>
<sequence>MNKSFLLQLANSCKNIEIPFRCSFLSTSDVQELYEIVKSGSTKIRSFKMRIEIDQIASFLLEIGFTARDSGTIVSNRYVEMFRGCVAGTCNVHIFEGNMEIWIIHNHEEEMNTTLYILSHENRESLEKAKYGRKLKKMDVEVE</sequence>
<accession>A0AAN5D6J4</accession>
<evidence type="ECO:0000313" key="1">
    <source>
        <dbReference type="EMBL" id="GMR57771.1"/>
    </source>
</evidence>
<gene>
    <name evidence="1" type="ORF">PMAYCL1PPCAC_27966</name>
</gene>
<evidence type="ECO:0000313" key="2">
    <source>
        <dbReference type="Proteomes" id="UP001328107"/>
    </source>
</evidence>
<reference evidence="2" key="1">
    <citation type="submission" date="2022-10" db="EMBL/GenBank/DDBJ databases">
        <title>Genome assembly of Pristionchus species.</title>
        <authorList>
            <person name="Yoshida K."/>
            <person name="Sommer R.J."/>
        </authorList>
    </citation>
    <scope>NUCLEOTIDE SEQUENCE [LARGE SCALE GENOMIC DNA]</scope>
    <source>
        <strain evidence="2">RS5460</strain>
    </source>
</reference>
<organism evidence="1 2">
    <name type="scientific">Pristionchus mayeri</name>
    <dbReference type="NCBI Taxonomy" id="1317129"/>
    <lineage>
        <taxon>Eukaryota</taxon>
        <taxon>Metazoa</taxon>
        <taxon>Ecdysozoa</taxon>
        <taxon>Nematoda</taxon>
        <taxon>Chromadorea</taxon>
        <taxon>Rhabditida</taxon>
        <taxon>Rhabditina</taxon>
        <taxon>Diplogasteromorpha</taxon>
        <taxon>Diplogasteroidea</taxon>
        <taxon>Neodiplogasteridae</taxon>
        <taxon>Pristionchus</taxon>
    </lineage>
</organism>
<dbReference type="EMBL" id="BTRK01000006">
    <property type="protein sequence ID" value="GMR57771.1"/>
    <property type="molecule type" value="Genomic_DNA"/>
</dbReference>
<dbReference type="Proteomes" id="UP001328107">
    <property type="component" value="Unassembled WGS sequence"/>
</dbReference>